<keyword evidence="2" id="KW-1185">Reference proteome</keyword>
<evidence type="ECO:0000313" key="1">
    <source>
        <dbReference type="EMBL" id="SFL91671.1"/>
    </source>
</evidence>
<dbReference type="AlphaFoldDB" id="A0A1I4LLA5"/>
<dbReference type="EMBL" id="FOTS01000025">
    <property type="protein sequence ID" value="SFL91671.1"/>
    <property type="molecule type" value="Genomic_DNA"/>
</dbReference>
<dbReference type="Proteomes" id="UP000199520">
    <property type="component" value="Unassembled WGS sequence"/>
</dbReference>
<name>A0A1I4LLA5_9FIRM</name>
<reference evidence="2" key="1">
    <citation type="submission" date="2016-10" db="EMBL/GenBank/DDBJ databases">
        <authorList>
            <person name="Varghese N."/>
            <person name="Submissions S."/>
        </authorList>
    </citation>
    <scope>NUCLEOTIDE SEQUENCE [LARGE SCALE GENOMIC DNA]</scope>
    <source>
        <strain evidence="2">DSM 13327</strain>
    </source>
</reference>
<dbReference type="STRING" id="1123291.SAMN04490355_102565"/>
<dbReference type="OrthoDB" id="1633695at2"/>
<proteinExistence type="predicted"/>
<protein>
    <submittedName>
        <fullName evidence="1">Uncharacterized protein</fullName>
    </submittedName>
</protein>
<gene>
    <name evidence="1" type="ORF">SAMN04490355_102565</name>
</gene>
<organism evidence="1 2">
    <name type="scientific">Pelosinus propionicus DSM 13327</name>
    <dbReference type="NCBI Taxonomy" id="1123291"/>
    <lineage>
        <taxon>Bacteria</taxon>
        <taxon>Bacillati</taxon>
        <taxon>Bacillota</taxon>
        <taxon>Negativicutes</taxon>
        <taxon>Selenomonadales</taxon>
        <taxon>Sporomusaceae</taxon>
        <taxon>Pelosinus</taxon>
    </lineage>
</organism>
<accession>A0A1I4LLA5</accession>
<sequence length="220" mass="26166">MEKIIAEVDEWELLKKLPKEFGKFTLLIELEKRDTQYCIFTYQNKVEHKSFTVLYDQATKEYFARVVIGLIEYFDVNFIVGDIQQLEKILIQRLKGVLNQLSFFTKENIESIVHEKKIMDWSFEEEYPQNLLGFELFIKPDEPVKVINGSYIIVDYSDFNFNSNLTIYYNVFRDEFFGETRIKGTPIILALFDTKDLTELQKLVASHLRTELEKIRMQLN</sequence>
<dbReference type="RefSeq" id="WP_090938500.1">
    <property type="nucleotide sequence ID" value="NZ_FOTS01000025.1"/>
</dbReference>
<evidence type="ECO:0000313" key="2">
    <source>
        <dbReference type="Proteomes" id="UP000199520"/>
    </source>
</evidence>